<dbReference type="InterPro" id="IPR011705">
    <property type="entry name" value="BACK"/>
</dbReference>
<keyword evidence="2" id="KW-1185">Reference proteome</keyword>
<evidence type="ECO:0000259" key="1">
    <source>
        <dbReference type="SMART" id="SM00875"/>
    </source>
</evidence>
<name>A0A9C6SRB8_DROAB</name>
<sequence>MQNVGENFSLRKYKKECSECLAESQRLQAEKRADYQALVAQRQWKLKHRSKPTAEAPKEEKKIPTVKEMLLHTQEKLVYKQLQQVAKDICRRYPTTLKRLEELKLYVEMLRQERRNEEFNARLLVPQASVKEPISDCFAHPLKLCQMLLINVHYQSWLKQRIPVSVWNAVKHGKRREFPIKYYFKCVKENIGANFKVITDYTTHFCHPMLLSALSPHFEEKSKQLEWYLPPCIVSTETFVRTYRWIIEPLTALKLSQLIELTRIASFMNIPDLRDQCWLELSRLLKRPELICSIYAMAKKYCISFERDVFPYFSYIFLPFVASSEFLELQFERVLTIFSSQYLPVNSEMEIFYAMLLWLDHDWKQRQCHIWELFQHVHLDMMPITFLLLFWDRKDCPPALDLIADTLEPQIVDMIFEI</sequence>
<gene>
    <name evidence="3" type="primary">LOC127565193</name>
</gene>
<evidence type="ECO:0000313" key="3">
    <source>
        <dbReference type="RefSeq" id="XP_051858616.1"/>
    </source>
</evidence>
<evidence type="ECO:0000313" key="2">
    <source>
        <dbReference type="Proteomes" id="UP000515160"/>
    </source>
</evidence>
<reference evidence="3" key="1">
    <citation type="submission" date="2025-08" db="UniProtKB">
        <authorList>
            <consortium name="RefSeq"/>
        </authorList>
    </citation>
    <scope>IDENTIFICATION</scope>
    <source>
        <strain evidence="3">15112-1751.03</strain>
        <tissue evidence="3">Whole Adult</tissue>
    </source>
</reference>
<dbReference type="InterPro" id="IPR011333">
    <property type="entry name" value="SKP1/BTB/POZ_sf"/>
</dbReference>
<dbReference type="PANTHER" id="PTHR22667">
    <property type="entry name" value="AT01380P-RELATED"/>
    <property type="match status" value="1"/>
</dbReference>
<dbReference type="AlphaFoldDB" id="A0A9C6SRB8"/>
<dbReference type="Gene3D" id="1.25.40.420">
    <property type="match status" value="1"/>
</dbReference>
<dbReference type="SUPFAM" id="SSF54695">
    <property type="entry name" value="POZ domain"/>
    <property type="match status" value="1"/>
</dbReference>
<dbReference type="Proteomes" id="UP000515160">
    <property type="component" value="Chromosome X"/>
</dbReference>
<proteinExistence type="predicted"/>
<accession>A0A9C6SRB8</accession>
<dbReference type="OrthoDB" id="6350321at2759"/>
<protein>
    <submittedName>
        <fullName evidence="3">Uncharacterized protein LOC127565193 isoform X2</fullName>
    </submittedName>
</protein>
<dbReference type="RefSeq" id="XP_051858616.1">
    <property type="nucleotide sequence ID" value="XM_052002656.1"/>
</dbReference>
<dbReference type="Pfam" id="PF07707">
    <property type="entry name" value="BACK"/>
    <property type="match status" value="1"/>
</dbReference>
<dbReference type="GeneID" id="127565193"/>
<dbReference type="PANTHER" id="PTHR22667:SF0">
    <property type="entry name" value="AT01380P-RELATED"/>
    <property type="match status" value="1"/>
</dbReference>
<dbReference type="SMART" id="SM00875">
    <property type="entry name" value="BACK"/>
    <property type="match status" value="1"/>
</dbReference>
<organism evidence="2 3">
    <name type="scientific">Drosophila albomicans</name>
    <name type="common">Fruit fly</name>
    <dbReference type="NCBI Taxonomy" id="7291"/>
    <lineage>
        <taxon>Eukaryota</taxon>
        <taxon>Metazoa</taxon>
        <taxon>Ecdysozoa</taxon>
        <taxon>Arthropoda</taxon>
        <taxon>Hexapoda</taxon>
        <taxon>Insecta</taxon>
        <taxon>Pterygota</taxon>
        <taxon>Neoptera</taxon>
        <taxon>Endopterygota</taxon>
        <taxon>Diptera</taxon>
        <taxon>Brachycera</taxon>
        <taxon>Muscomorpha</taxon>
        <taxon>Ephydroidea</taxon>
        <taxon>Drosophilidae</taxon>
        <taxon>Drosophila</taxon>
    </lineage>
</organism>
<feature type="domain" description="BACK" evidence="1">
    <location>
        <begin position="291"/>
        <end position="392"/>
    </location>
</feature>